<gene>
    <name evidence="2" type="ORF">OO013_05585</name>
</gene>
<name>A0ABT3RNZ2_9BACT</name>
<feature type="transmembrane region" description="Helical" evidence="1">
    <location>
        <begin position="54"/>
        <end position="76"/>
    </location>
</feature>
<reference evidence="2 3" key="1">
    <citation type="submission" date="2022-11" db="EMBL/GenBank/DDBJ databases">
        <title>The characterization of three novel Bacteroidetes species and genomic analysis of their roles in tidal elemental geochemical cycles.</title>
        <authorList>
            <person name="Ma K."/>
        </authorList>
    </citation>
    <scope>NUCLEOTIDE SEQUENCE [LARGE SCALE GENOMIC DNA]</scope>
    <source>
        <strain evidence="2 3">M17</strain>
    </source>
</reference>
<keyword evidence="1" id="KW-0812">Transmembrane</keyword>
<feature type="transmembrane region" description="Helical" evidence="1">
    <location>
        <begin position="156"/>
        <end position="176"/>
    </location>
</feature>
<keyword evidence="3" id="KW-1185">Reference proteome</keyword>
<dbReference type="EMBL" id="JAPFQN010000003">
    <property type="protein sequence ID" value="MCX2743326.1"/>
    <property type="molecule type" value="Genomic_DNA"/>
</dbReference>
<feature type="transmembrane region" description="Helical" evidence="1">
    <location>
        <begin position="122"/>
        <end position="144"/>
    </location>
</feature>
<keyword evidence="1" id="KW-1133">Transmembrane helix</keyword>
<keyword evidence="1" id="KW-0472">Membrane</keyword>
<evidence type="ECO:0000256" key="1">
    <source>
        <dbReference type="SAM" id="Phobius"/>
    </source>
</evidence>
<feature type="transmembrane region" description="Helical" evidence="1">
    <location>
        <begin position="182"/>
        <end position="202"/>
    </location>
</feature>
<comment type="caution">
    <text evidence="2">The sequence shown here is derived from an EMBL/GenBank/DDBJ whole genome shotgun (WGS) entry which is preliminary data.</text>
</comment>
<feature type="transmembrane region" description="Helical" evidence="1">
    <location>
        <begin position="83"/>
        <end position="102"/>
    </location>
</feature>
<proteinExistence type="predicted"/>
<dbReference type="Proteomes" id="UP001209885">
    <property type="component" value="Unassembled WGS sequence"/>
</dbReference>
<protein>
    <submittedName>
        <fullName evidence="2">DUF998 domain-containing protein</fullName>
    </submittedName>
</protein>
<evidence type="ECO:0000313" key="2">
    <source>
        <dbReference type="EMBL" id="MCX2743326.1"/>
    </source>
</evidence>
<accession>A0ABT3RNZ2</accession>
<sequence length="217" mass="23750">MNKTLVSATGIAGASLFVFSAILGGFQLPNYSHISQFISESYAIGTPYGKLLRYFGYIPSGIFLTIFAFGAANYFPKSNSIKIGFWGLGIFYGLATIMTSIFPCDQGCNKEMIDPSLSQLIHNLTGLFTYLFVPISLLLIGYGLGQYDKKTNFSKITIGAGLICILLVVVLLGNPLTIYAGLLQRLIEGTILLWIVFCSIQLKNQKYETKGFSKAMV</sequence>
<organism evidence="2 3">
    <name type="scientific">Mangrovivirga halotolerans</name>
    <dbReference type="NCBI Taxonomy" id="2993936"/>
    <lineage>
        <taxon>Bacteria</taxon>
        <taxon>Pseudomonadati</taxon>
        <taxon>Bacteroidota</taxon>
        <taxon>Cytophagia</taxon>
        <taxon>Cytophagales</taxon>
        <taxon>Mangrovivirgaceae</taxon>
        <taxon>Mangrovivirga</taxon>
    </lineage>
</organism>
<dbReference type="InterPro" id="IPR009339">
    <property type="entry name" value="DUF998"/>
</dbReference>
<evidence type="ECO:0000313" key="3">
    <source>
        <dbReference type="Proteomes" id="UP001209885"/>
    </source>
</evidence>
<dbReference type="Pfam" id="PF06197">
    <property type="entry name" value="DUF998"/>
    <property type="match status" value="1"/>
</dbReference>
<dbReference type="RefSeq" id="WP_266055702.1">
    <property type="nucleotide sequence ID" value="NZ_JAPFQN010000003.1"/>
</dbReference>